<keyword evidence="2" id="KW-0547">Nucleotide-binding</keyword>
<dbReference type="SMR" id="A0A099K9Z7"/>
<protein>
    <submittedName>
        <fullName evidence="3">Tryptophan halogenase</fullName>
    </submittedName>
</protein>
<evidence type="ECO:0000256" key="1">
    <source>
        <dbReference type="PIRSR" id="PIRSR011396-1"/>
    </source>
</evidence>
<dbReference type="InterPro" id="IPR033856">
    <property type="entry name" value="Trp_halogen"/>
</dbReference>
<feature type="binding site" evidence="2">
    <location>
        <begin position="16"/>
        <end position="19"/>
    </location>
    <ligand>
        <name>FAD</name>
        <dbReference type="ChEBI" id="CHEBI:57692"/>
    </ligand>
</feature>
<accession>A0A099K9Z7</accession>
<dbReference type="PIRSF" id="PIRSF011396">
    <property type="entry name" value="Trp_halogenase"/>
    <property type="match status" value="1"/>
</dbReference>
<dbReference type="RefSeq" id="WP_033095544.1">
    <property type="nucleotide sequence ID" value="NZ_JQED01000055.1"/>
</dbReference>
<dbReference type="PANTHER" id="PTHR43747">
    <property type="entry name" value="FAD-BINDING PROTEIN"/>
    <property type="match status" value="1"/>
</dbReference>
<keyword evidence="2" id="KW-0285">Flavoprotein</keyword>
<gene>
    <name evidence="3" type="ORF">ND2E_0497</name>
</gene>
<keyword evidence="2" id="KW-0274">FAD</keyword>
<feature type="binding site" evidence="2">
    <location>
        <position position="344"/>
    </location>
    <ligand>
        <name>FAD</name>
        <dbReference type="ChEBI" id="CHEBI:57692"/>
    </ligand>
</feature>
<evidence type="ECO:0000313" key="4">
    <source>
        <dbReference type="Proteomes" id="UP000029843"/>
    </source>
</evidence>
<dbReference type="OrthoDB" id="7178350at2"/>
<dbReference type="Proteomes" id="UP000029843">
    <property type="component" value="Unassembled WGS sequence"/>
</dbReference>
<dbReference type="GO" id="GO:0004497">
    <property type="term" value="F:monooxygenase activity"/>
    <property type="evidence" value="ECO:0007669"/>
    <property type="project" value="InterPro"/>
</dbReference>
<reference evidence="3 4" key="1">
    <citation type="submission" date="2014-08" db="EMBL/GenBank/DDBJ databases">
        <title>Genomic and Phenotypic Diversity of Colwellia psychrerythraea strains from Disparate Marine Basins.</title>
        <authorList>
            <person name="Techtmann S.M."/>
            <person name="Stelling S.C."/>
            <person name="Utturkar S.M."/>
            <person name="Alshibli N."/>
            <person name="Harris A."/>
            <person name="Brown S.D."/>
            <person name="Hazen T.C."/>
        </authorList>
    </citation>
    <scope>NUCLEOTIDE SEQUENCE [LARGE SCALE GENOMIC DNA]</scope>
    <source>
        <strain evidence="3 4">ND2E</strain>
    </source>
</reference>
<dbReference type="EMBL" id="JQED01000055">
    <property type="protein sequence ID" value="KGJ87090.1"/>
    <property type="molecule type" value="Genomic_DNA"/>
</dbReference>
<dbReference type="AlphaFoldDB" id="A0A099K9Z7"/>
<comment type="caution">
    <text evidence="3">The sequence shown here is derived from an EMBL/GenBank/DDBJ whole genome shotgun (WGS) entry which is preliminary data.</text>
</comment>
<dbReference type="PANTHER" id="PTHR43747:SF4">
    <property type="entry name" value="FLAVIN-DEPENDENT TRYPTOPHAN HALOGENASE"/>
    <property type="match status" value="1"/>
</dbReference>
<dbReference type="Pfam" id="PF04820">
    <property type="entry name" value="Trp_halogenase"/>
    <property type="match status" value="1"/>
</dbReference>
<feature type="binding site" evidence="2">
    <location>
        <position position="82"/>
    </location>
    <ligand>
        <name>7-chloro-L-tryptophan</name>
        <dbReference type="ChEBI" id="CHEBI:58713"/>
    </ligand>
</feature>
<feature type="binding site" evidence="2">
    <location>
        <position position="194"/>
    </location>
    <ligand>
        <name>FAD</name>
        <dbReference type="ChEBI" id="CHEBI:57692"/>
    </ligand>
</feature>
<dbReference type="Gene3D" id="3.50.50.60">
    <property type="entry name" value="FAD/NAD(P)-binding domain"/>
    <property type="match status" value="1"/>
</dbReference>
<name>A0A099K9Z7_COLPS</name>
<dbReference type="SUPFAM" id="SSF51905">
    <property type="entry name" value="FAD/NAD(P)-binding domain"/>
    <property type="match status" value="1"/>
</dbReference>
<dbReference type="InterPro" id="IPR006905">
    <property type="entry name" value="Flavin_halogenase"/>
</dbReference>
<sequence length="521" mass="58764">MSVISSQPKKIIIIGGGSAGWMAASLIHKAWAKKGTKILLIESDVISKIGVGEGSTPSLRLFFNHLGISEQEWMPQCNATYKCGISFPGWTNTDDPAFADYPAYIHPFYSQADWKTGNAFMHNARLRREGVDVPAHPDNYWLQSYLAKSFKAPIARQQLSDEMDYGYHFDSALVGDFLKKRLLNMGLNHLTDTVDGVELDDSGQISSVITKRNAAQSADLFIDCTGFAARLIRQALNVDFVDYSDCLFNDRAIAIQSPIDCSRDIPSQTTSTALSAGWAWQIPLSNRYGNGYVYSSKYISDEEAEKELRKHIGPSCLGEKARMIKMRLGRLSQHWHKNVLAVGLSQGFIEPLEATALMLIQHTVESFISSYEDMQLSKRDILAQQDIYNSQLNEVFESIKDYIVAHYRLNSRTDSKYWCDNRENKNNSARLKALLSAWSTPGGDFEAELHRHNAELTYFAPSWYCLFSGKGHFPTSLNKPSANTKVAPTTEIIKYCHQVSKQFYNHNEQLEKVYGERLDIL</sequence>
<feature type="active site" evidence="1">
    <location>
        <position position="82"/>
    </location>
</feature>
<dbReference type="PATRIC" id="fig|28229.4.peg.3981"/>
<evidence type="ECO:0000313" key="3">
    <source>
        <dbReference type="EMBL" id="KGJ87090.1"/>
    </source>
</evidence>
<evidence type="ECO:0000256" key="2">
    <source>
        <dbReference type="PIRSR" id="PIRSR011396-2"/>
    </source>
</evidence>
<dbReference type="InterPro" id="IPR036188">
    <property type="entry name" value="FAD/NAD-bd_sf"/>
</dbReference>
<feature type="binding site" evidence="2">
    <location>
        <position position="353"/>
    </location>
    <ligand>
        <name>L-tryptophan</name>
        <dbReference type="ChEBI" id="CHEBI:57912"/>
    </ligand>
</feature>
<proteinExistence type="predicted"/>
<dbReference type="GO" id="GO:0000166">
    <property type="term" value="F:nucleotide binding"/>
    <property type="evidence" value="ECO:0007669"/>
    <property type="project" value="UniProtKB-KW"/>
</dbReference>
<dbReference type="InterPro" id="IPR050816">
    <property type="entry name" value="Flavin-dep_Halogenase_NPB"/>
</dbReference>
<organism evidence="3 4">
    <name type="scientific">Colwellia psychrerythraea</name>
    <name type="common">Vibrio psychroerythus</name>
    <dbReference type="NCBI Taxonomy" id="28229"/>
    <lineage>
        <taxon>Bacteria</taxon>
        <taxon>Pseudomonadati</taxon>
        <taxon>Pseudomonadota</taxon>
        <taxon>Gammaproteobacteria</taxon>
        <taxon>Alteromonadales</taxon>
        <taxon>Colwelliaceae</taxon>
        <taxon>Colwellia</taxon>
    </lineage>
</organism>